<gene>
    <name evidence="1" type="ORF">H9Q77_05770</name>
</gene>
<accession>A0A7G9FYH1</accession>
<name>A0A7G9FYH1_9FIRM</name>
<dbReference type="EMBL" id="CP060633">
    <property type="protein sequence ID" value="QNM03603.1"/>
    <property type="molecule type" value="Genomic_DNA"/>
</dbReference>
<reference evidence="1 2" key="1">
    <citation type="submission" date="2020-08" db="EMBL/GenBank/DDBJ databases">
        <authorList>
            <person name="Liu C."/>
            <person name="Sun Q."/>
        </authorList>
    </citation>
    <scope>NUCLEOTIDE SEQUENCE [LARGE SCALE GENOMIC DNA]</scope>
    <source>
        <strain evidence="1 2">NSJ-8</strain>
    </source>
</reference>
<protein>
    <submittedName>
        <fullName evidence="1">Uncharacterized protein</fullName>
    </submittedName>
</protein>
<evidence type="ECO:0000313" key="1">
    <source>
        <dbReference type="EMBL" id="QNM03603.1"/>
    </source>
</evidence>
<dbReference type="KEGG" id="ssun:H9Q77_05770"/>
<sequence length="421" mass="48761">MFHTATNEKIGNHLADLIKQSKYKSDRQFGIAYFKQRYHFDPSPEEIQKTQNRICQIKKGNKGIQIEDLPIFSELLQVSIEDILSAGAVLAPISNRTTNYSIACSKDPSEWKAYLQREDKPVLNPDEFNKTIIDYALEVGNYSFLKYLMDSHYIWFVGNDPGEYYIGFGAGTSIERREIGFTDILDITLKESDDLRFKMITLAIKNNDFDVLDQLHARELPMLYTLGCMYAFHPRSDELPSSQNIDNMIQCIASSSKGTLNYFFENFEITPSRPRQESSSFIFPYSGAVLDIMIRQKNRNVSYILEKVITYNKSILKKLLQLTNNSIKNLTAFYESANGSFYSNSHYIHEAWKNYYFYPQTGFVAYTTPVYLKPYHGFITNVVHVTAKSSDSEIQFLIDELNETYDTFNQYFNKKENPQDV</sequence>
<organism evidence="1 2">
    <name type="scientific">Simiaoa sunii</name>
    <dbReference type="NCBI Taxonomy" id="2763672"/>
    <lineage>
        <taxon>Bacteria</taxon>
        <taxon>Bacillati</taxon>
        <taxon>Bacillota</taxon>
        <taxon>Clostridia</taxon>
        <taxon>Lachnospirales</taxon>
        <taxon>Lachnospiraceae</taxon>
        <taxon>Simiaoa</taxon>
    </lineage>
</organism>
<dbReference type="Proteomes" id="UP000515981">
    <property type="component" value="Chromosome"/>
</dbReference>
<evidence type="ECO:0000313" key="2">
    <source>
        <dbReference type="Proteomes" id="UP000515981"/>
    </source>
</evidence>
<dbReference type="RefSeq" id="WP_249326805.1">
    <property type="nucleotide sequence ID" value="NZ_CP060633.1"/>
</dbReference>
<proteinExistence type="predicted"/>
<keyword evidence="2" id="KW-1185">Reference proteome</keyword>
<dbReference type="AlphaFoldDB" id="A0A7G9FYH1"/>